<evidence type="ECO:0000313" key="3">
    <source>
        <dbReference type="Proteomes" id="UP001456513"/>
    </source>
</evidence>
<evidence type="ECO:0000313" key="2">
    <source>
        <dbReference type="EMBL" id="MEK8070742.1"/>
    </source>
</evidence>
<keyword evidence="3" id="KW-1185">Reference proteome</keyword>
<feature type="transmembrane region" description="Helical" evidence="1">
    <location>
        <begin position="63"/>
        <end position="86"/>
    </location>
</feature>
<dbReference type="EMBL" id="JBBPCN010000001">
    <property type="protein sequence ID" value="MEK8070742.1"/>
    <property type="molecule type" value="Genomic_DNA"/>
</dbReference>
<reference evidence="2 3" key="1">
    <citation type="submission" date="2024-03" db="EMBL/GenBank/DDBJ databases">
        <title>Rhodococcus navarretei sp. nov. and Pseudarthrobacter quantumdoti sp. nov., two new species with the ability to biosynthesize Quantum Dots isolated from soil samples at Union Glacier, Antarctica.</title>
        <authorList>
            <person name="Vargas M."/>
        </authorList>
    </citation>
    <scope>NUCLEOTIDE SEQUENCE [LARGE SCALE GENOMIC DNA]</scope>
    <source>
        <strain evidence="2 3">EXRC-4A-4</strain>
    </source>
</reference>
<gene>
    <name evidence="2" type="ORF">AABD04_07770</name>
</gene>
<sequence length="206" mass="21659">MASVILADATVAHAQQLAVQARAAQVAREQADIETARIDAAQRAENRRMQRSAFLRRVRGQGFSLMFVSVPLWVLTPVVGSILTVFSDNITQTVFLSGDSGATSGSGPGTLYGLLAKLLIAMIVCLVGLAFVFPYPDGEEVISSAGIGGFALGALLLFYQALAGSGSAASWWWPPLFAVAGHLVFGGIRMSAATGAEAEPFARMRI</sequence>
<name>A0ABU9CTM0_9NOCA</name>
<keyword evidence="1" id="KW-0472">Membrane</keyword>
<protein>
    <recommendedName>
        <fullName evidence="4">ABC transporter permease</fullName>
    </recommendedName>
</protein>
<keyword evidence="1" id="KW-0812">Transmembrane</keyword>
<feature type="transmembrane region" description="Helical" evidence="1">
    <location>
        <begin position="171"/>
        <end position="188"/>
    </location>
</feature>
<comment type="caution">
    <text evidence="2">The sequence shown here is derived from an EMBL/GenBank/DDBJ whole genome shotgun (WGS) entry which is preliminary data.</text>
</comment>
<dbReference type="RefSeq" id="WP_341440763.1">
    <property type="nucleotide sequence ID" value="NZ_JBBPCN010000001.1"/>
</dbReference>
<keyword evidence="1" id="KW-1133">Transmembrane helix</keyword>
<dbReference type="Proteomes" id="UP001456513">
    <property type="component" value="Unassembled WGS sequence"/>
</dbReference>
<accession>A0ABU9CTM0</accession>
<feature type="transmembrane region" description="Helical" evidence="1">
    <location>
        <begin position="114"/>
        <end position="134"/>
    </location>
</feature>
<proteinExistence type="predicted"/>
<evidence type="ECO:0008006" key="4">
    <source>
        <dbReference type="Google" id="ProtNLM"/>
    </source>
</evidence>
<organism evidence="2 3">
    <name type="scientific">Rhodococcus navarretei</name>
    <dbReference type="NCBI Taxonomy" id="3128981"/>
    <lineage>
        <taxon>Bacteria</taxon>
        <taxon>Bacillati</taxon>
        <taxon>Actinomycetota</taxon>
        <taxon>Actinomycetes</taxon>
        <taxon>Mycobacteriales</taxon>
        <taxon>Nocardiaceae</taxon>
        <taxon>Rhodococcus</taxon>
    </lineage>
</organism>
<feature type="transmembrane region" description="Helical" evidence="1">
    <location>
        <begin position="141"/>
        <end position="159"/>
    </location>
</feature>
<evidence type="ECO:0000256" key="1">
    <source>
        <dbReference type="SAM" id="Phobius"/>
    </source>
</evidence>